<evidence type="ECO:0000259" key="2">
    <source>
        <dbReference type="Pfam" id="PF01548"/>
    </source>
</evidence>
<dbReference type="InterPro" id="IPR047650">
    <property type="entry name" value="Transpos_IS110"/>
</dbReference>
<sequence length="311" mass="34945">MVGVDAHKASFTYLILQLKEGGSLGEVAQGELPNTADGYAELLQALAGQQPRVFVVENARGYALGLSWHLLQQGQQVYDLPATQVATLRRRRQQAKNDTQDARLAALAWLEHPTQRCPLRLPTLPLQLQSLTRCREGLVQQRLSLQQQLVALQRQPYALAQVRQSLQVVMQSLSQEIAALEQSMQTLLEPYRGLQTETGIGLVSAAVLIGEVQYLERFRDEAAFAAYAATASLDHSSGQRQRVKVNPGGNRRLNRVIELITWNRLRLDPRTQAYHARKMCEGMARRQATRATKRQVTRDVDVYRALCRVLT</sequence>
<gene>
    <name evidence="4" type="ORF">MHY01S_34400</name>
</gene>
<evidence type="ECO:0000256" key="1">
    <source>
        <dbReference type="SAM" id="Coils"/>
    </source>
</evidence>
<keyword evidence="1" id="KW-0175">Coiled coil</keyword>
<dbReference type="GO" id="GO:0006313">
    <property type="term" value="P:DNA transposition"/>
    <property type="evidence" value="ECO:0007669"/>
    <property type="project" value="InterPro"/>
</dbReference>
<comment type="caution">
    <text evidence="4">The sequence shown here is derived from an EMBL/GenBank/DDBJ whole genome shotgun (WGS) entry which is preliminary data.</text>
</comment>
<dbReference type="InterPro" id="IPR003346">
    <property type="entry name" value="Transposase_20"/>
</dbReference>
<name>A0A511R6N6_9DEIN</name>
<accession>A0A511R6N6</accession>
<dbReference type="InterPro" id="IPR002525">
    <property type="entry name" value="Transp_IS110-like_N"/>
</dbReference>
<dbReference type="Pfam" id="PF01548">
    <property type="entry name" value="DEDD_Tnp_IS110"/>
    <property type="match status" value="1"/>
</dbReference>
<dbReference type="AlphaFoldDB" id="A0A511R6N6"/>
<dbReference type="EMBL" id="BJXL01000208">
    <property type="protein sequence ID" value="GEM85274.1"/>
    <property type="molecule type" value="Genomic_DNA"/>
</dbReference>
<proteinExistence type="predicted"/>
<reference evidence="4 5" key="1">
    <citation type="submission" date="2019-07" db="EMBL/GenBank/DDBJ databases">
        <title>Whole genome shotgun sequence of Meiothermus hypogaeus NBRC 106114.</title>
        <authorList>
            <person name="Hosoyama A."/>
            <person name="Uohara A."/>
            <person name="Ohji S."/>
            <person name="Ichikawa N."/>
        </authorList>
    </citation>
    <scope>NUCLEOTIDE SEQUENCE [LARGE SCALE GENOMIC DNA]</scope>
    <source>
        <strain evidence="4 5">NBRC 106114</strain>
    </source>
</reference>
<dbReference type="PANTHER" id="PTHR33055:SF3">
    <property type="entry name" value="PUTATIVE TRANSPOSASE FOR IS117-RELATED"/>
    <property type="match status" value="1"/>
</dbReference>
<dbReference type="PANTHER" id="PTHR33055">
    <property type="entry name" value="TRANSPOSASE FOR INSERTION SEQUENCE ELEMENT IS1111A"/>
    <property type="match status" value="1"/>
</dbReference>
<evidence type="ECO:0000259" key="3">
    <source>
        <dbReference type="Pfam" id="PF02371"/>
    </source>
</evidence>
<feature type="domain" description="Transposase IS116/IS110/IS902 C-terminal" evidence="3">
    <location>
        <begin position="194"/>
        <end position="275"/>
    </location>
</feature>
<organism evidence="4 5">
    <name type="scientific">Meiothermus hypogaeus NBRC 106114</name>
    <dbReference type="NCBI Taxonomy" id="1227553"/>
    <lineage>
        <taxon>Bacteria</taxon>
        <taxon>Thermotogati</taxon>
        <taxon>Deinococcota</taxon>
        <taxon>Deinococci</taxon>
        <taxon>Thermales</taxon>
        <taxon>Thermaceae</taxon>
        <taxon>Meiothermus</taxon>
    </lineage>
</organism>
<evidence type="ECO:0000313" key="4">
    <source>
        <dbReference type="EMBL" id="GEM85274.1"/>
    </source>
</evidence>
<dbReference type="Pfam" id="PF02371">
    <property type="entry name" value="Transposase_20"/>
    <property type="match status" value="1"/>
</dbReference>
<dbReference type="Proteomes" id="UP000321197">
    <property type="component" value="Unassembled WGS sequence"/>
</dbReference>
<protein>
    <submittedName>
        <fullName evidence="4">Uncharacterized protein</fullName>
    </submittedName>
</protein>
<dbReference type="OrthoDB" id="4337860at2"/>
<feature type="domain" description="Transposase IS110-like N-terminal" evidence="2">
    <location>
        <begin position="2"/>
        <end position="152"/>
    </location>
</feature>
<evidence type="ECO:0000313" key="5">
    <source>
        <dbReference type="Proteomes" id="UP000321197"/>
    </source>
</evidence>
<feature type="coiled-coil region" evidence="1">
    <location>
        <begin position="135"/>
        <end position="183"/>
    </location>
</feature>
<dbReference type="GO" id="GO:0003677">
    <property type="term" value="F:DNA binding"/>
    <property type="evidence" value="ECO:0007669"/>
    <property type="project" value="InterPro"/>
</dbReference>
<dbReference type="GO" id="GO:0004803">
    <property type="term" value="F:transposase activity"/>
    <property type="evidence" value="ECO:0007669"/>
    <property type="project" value="InterPro"/>
</dbReference>